<keyword evidence="2" id="KW-1185">Reference proteome</keyword>
<comment type="caution">
    <text evidence="1">The sequence shown here is derived from an EMBL/GenBank/DDBJ whole genome shotgun (WGS) entry which is preliminary data.</text>
</comment>
<reference evidence="1 2" key="2">
    <citation type="journal article" date="2022" name="Mol. Ecol. Resour.">
        <title>The genomes of chicory, endive, great burdock and yacon provide insights into Asteraceae paleo-polyploidization history and plant inulin production.</title>
        <authorList>
            <person name="Fan W."/>
            <person name="Wang S."/>
            <person name="Wang H."/>
            <person name="Wang A."/>
            <person name="Jiang F."/>
            <person name="Liu H."/>
            <person name="Zhao H."/>
            <person name="Xu D."/>
            <person name="Zhang Y."/>
        </authorList>
    </citation>
    <scope>NUCLEOTIDE SEQUENCE [LARGE SCALE GENOMIC DNA]</scope>
    <source>
        <strain evidence="2">cv. Punajuju</strain>
        <tissue evidence="1">Leaves</tissue>
    </source>
</reference>
<proteinExistence type="predicted"/>
<name>A0ACB9H8L8_CICIN</name>
<evidence type="ECO:0000313" key="1">
    <source>
        <dbReference type="EMBL" id="KAI3792034.1"/>
    </source>
</evidence>
<reference evidence="2" key="1">
    <citation type="journal article" date="2022" name="Mol. Ecol. Resour.">
        <title>The genomes of chicory, endive, great burdock and yacon provide insights into Asteraceae palaeo-polyploidization history and plant inulin production.</title>
        <authorList>
            <person name="Fan W."/>
            <person name="Wang S."/>
            <person name="Wang H."/>
            <person name="Wang A."/>
            <person name="Jiang F."/>
            <person name="Liu H."/>
            <person name="Zhao H."/>
            <person name="Xu D."/>
            <person name="Zhang Y."/>
        </authorList>
    </citation>
    <scope>NUCLEOTIDE SEQUENCE [LARGE SCALE GENOMIC DNA]</scope>
    <source>
        <strain evidence="2">cv. Punajuju</strain>
    </source>
</reference>
<gene>
    <name evidence="1" type="ORF">L2E82_05903</name>
</gene>
<evidence type="ECO:0000313" key="2">
    <source>
        <dbReference type="Proteomes" id="UP001055811"/>
    </source>
</evidence>
<protein>
    <submittedName>
        <fullName evidence="1">Uncharacterized protein</fullName>
    </submittedName>
</protein>
<dbReference type="EMBL" id="CM042009">
    <property type="protein sequence ID" value="KAI3792034.1"/>
    <property type="molecule type" value="Genomic_DNA"/>
</dbReference>
<organism evidence="1 2">
    <name type="scientific">Cichorium intybus</name>
    <name type="common">Chicory</name>
    <dbReference type="NCBI Taxonomy" id="13427"/>
    <lineage>
        <taxon>Eukaryota</taxon>
        <taxon>Viridiplantae</taxon>
        <taxon>Streptophyta</taxon>
        <taxon>Embryophyta</taxon>
        <taxon>Tracheophyta</taxon>
        <taxon>Spermatophyta</taxon>
        <taxon>Magnoliopsida</taxon>
        <taxon>eudicotyledons</taxon>
        <taxon>Gunneridae</taxon>
        <taxon>Pentapetalae</taxon>
        <taxon>asterids</taxon>
        <taxon>campanulids</taxon>
        <taxon>Asterales</taxon>
        <taxon>Asteraceae</taxon>
        <taxon>Cichorioideae</taxon>
        <taxon>Cichorieae</taxon>
        <taxon>Cichoriinae</taxon>
        <taxon>Cichorium</taxon>
    </lineage>
</organism>
<sequence>MFPASLHRFHGEEQKNWMLSSQAKCISVSHVVLHLEEKANVDAMSFTISQVLLNAKETFMAKKKEIQEAYSVGWDIASKYCSPTVRDMLLMYRQLCEPTFFGSIDVLHGHYTFGKDNENIKSQAIGCSMGSMFEDFVPVHCSEARDS</sequence>
<accession>A0ACB9H8L8</accession>
<dbReference type="Proteomes" id="UP001055811">
    <property type="component" value="Linkage Group LG01"/>
</dbReference>